<protein>
    <recommendedName>
        <fullName evidence="4">Apple domain-containing protein</fullName>
    </recommendedName>
</protein>
<sequence length="388" mass="40050">MHIRSLPTLSALLLSIDLTAAGSTVSSVKCSTKYGPKSVAPVKTASYALTVPLYWFKITTLTPQATTTPPVTTTTLSFTSTSTVYTTLDQVTDTFSSTSTVLESVTITETETDSVTETDTYTSTSTPSTTIPASAGFTPISSNIANSSKKRRSAGKPADALVPEIDERAATGTKFKLSLKNGKIACSPAVYPQAVTCAGVVKVYSTKTLTVTAKKTHTNTAPTPTSTTSTTITETSTSTITPIDASTTLSFTETDTLTFTESDTATVTVATVTNTVGAVAPTSTYYAACAPNNVISTVNGQGIVQAYYNNPNYFSSTGAGSGYDCCVACITTSGCGGTYGAPGACYLLMEGSGCSQSQEAYELELGGSGDQGIYASNGYCGKNVIYSS</sequence>
<gene>
    <name evidence="2" type="ORF">BU16DRAFT_568183</name>
</gene>
<dbReference type="EMBL" id="MU004202">
    <property type="protein sequence ID" value="KAF2488664.1"/>
    <property type="molecule type" value="Genomic_DNA"/>
</dbReference>
<evidence type="ECO:0008006" key="4">
    <source>
        <dbReference type="Google" id="ProtNLM"/>
    </source>
</evidence>
<dbReference type="AlphaFoldDB" id="A0A6A6Q9H5"/>
<evidence type="ECO:0000256" key="1">
    <source>
        <dbReference type="SAM" id="SignalP"/>
    </source>
</evidence>
<feature type="signal peptide" evidence="1">
    <location>
        <begin position="1"/>
        <end position="21"/>
    </location>
</feature>
<keyword evidence="1" id="KW-0732">Signal</keyword>
<evidence type="ECO:0000313" key="3">
    <source>
        <dbReference type="Proteomes" id="UP000799750"/>
    </source>
</evidence>
<dbReference type="Proteomes" id="UP000799750">
    <property type="component" value="Unassembled WGS sequence"/>
</dbReference>
<reference evidence="2" key="1">
    <citation type="journal article" date="2020" name="Stud. Mycol.">
        <title>101 Dothideomycetes genomes: a test case for predicting lifestyles and emergence of pathogens.</title>
        <authorList>
            <person name="Haridas S."/>
            <person name="Albert R."/>
            <person name="Binder M."/>
            <person name="Bloem J."/>
            <person name="Labutti K."/>
            <person name="Salamov A."/>
            <person name="Andreopoulos B."/>
            <person name="Baker S."/>
            <person name="Barry K."/>
            <person name="Bills G."/>
            <person name="Bluhm B."/>
            <person name="Cannon C."/>
            <person name="Castanera R."/>
            <person name="Culley D."/>
            <person name="Daum C."/>
            <person name="Ezra D."/>
            <person name="Gonzalez J."/>
            <person name="Henrissat B."/>
            <person name="Kuo A."/>
            <person name="Liang C."/>
            <person name="Lipzen A."/>
            <person name="Lutzoni F."/>
            <person name="Magnuson J."/>
            <person name="Mondo S."/>
            <person name="Nolan M."/>
            <person name="Ohm R."/>
            <person name="Pangilinan J."/>
            <person name="Park H.-J."/>
            <person name="Ramirez L."/>
            <person name="Alfaro M."/>
            <person name="Sun H."/>
            <person name="Tritt A."/>
            <person name="Yoshinaga Y."/>
            <person name="Zwiers L.-H."/>
            <person name="Turgeon B."/>
            <person name="Goodwin S."/>
            <person name="Spatafora J."/>
            <person name="Crous P."/>
            <person name="Grigoriev I."/>
        </authorList>
    </citation>
    <scope>NUCLEOTIDE SEQUENCE</scope>
    <source>
        <strain evidence="2">CBS 269.34</strain>
    </source>
</reference>
<dbReference type="OrthoDB" id="5428787at2759"/>
<feature type="chain" id="PRO_5025688487" description="Apple domain-containing protein" evidence="1">
    <location>
        <begin position="22"/>
        <end position="388"/>
    </location>
</feature>
<name>A0A6A6Q9H5_9PEZI</name>
<evidence type="ECO:0000313" key="2">
    <source>
        <dbReference type="EMBL" id="KAF2488664.1"/>
    </source>
</evidence>
<organism evidence="2 3">
    <name type="scientific">Lophium mytilinum</name>
    <dbReference type="NCBI Taxonomy" id="390894"/>
    <lineage>
        <taxon>Eukaryota</taxon>
        <taxon>Fungi</taxon>
        <taxon>Dikarya</taxon>
        <taxon>Ascomycota</taxon>
        <taxon>Pezizomycotina</taxon>
        <taxon>Dothideomycetes</taxon>
        <taxon>Pleosporomycetidae</taxon>
        <taxon>Mytilinidiales</taxon>
        <taxon>Mytilinidiaceae</taxon>
        <taxon>Lophium</taxon>
    </lineage>
</organism>
<keyword evidence="3" id="KW-1185">Reference proteome</keyword>
<proteinExistence type="predicted"/>
<accession>A0A6A6Q9H5</accession>